<dbReference type="NCBIfam" id="TIGR02937">
    <property type="entry name" value="sigma70-ECF"/>
    <property type="match status" value="1"/>
</dbReference>
<proteinExistence type="predicted"/>
<dbReference type="GO" id="GO:0016987">
    <property type="term" value="F:sigma factor activity"/>
    <property type="evidence" value="ECO:0007669"/>
    <property type="project" value="UniProtKB-KW"/>
</dbReference>
<feature type="domain" description="RNA polymerase sigma-70" evidence="5">
    <location>
        <begin position="246"/>
        <end position="272"/>
    </location>
</feature>
<dbReference type="RefSeq" id="WP_107562341.1">
    <property type="nucleotide sequence ID" value="NZ_NVQC01000022.1"/>
</dbReference>
<accession>A0A2T4TX30</accession>
<dbReference type="Gene3D" id="1.20.120.1810">
    <property type="match status" value="1"/>
</dbReference>
<evidence type="ECO:0000256" key="3">
    <source>
        <dbReference type="ARBA" id="ARBA00023125"/>
    </source>
</evidence>
<dbReference type="PANTHER" id="PTHR30603:SF47">
    <property type="entry name" value="RNA POLYMERASE SIGMA FACTOR SIGD, CHLOROPLASTIC"/>
    <property type="match status" value="1"/>
</dbReference>
<dbReference type="OrthoDB" id="9809557at2"/>
<dbReference type="PIRSF" id="PIRSF000770">
    <property type="entry name" value="RNA_pol_sigma-SigE/K"/>
    <property type="match status" value="1"/>
</dbReference>
<evidence type="ECO:0000313" key="6">
    <source>
        <dbReference type="EMBL" id="PTL35647.1"/>
    </source>
</evidence>
<keyword evidence="2" id="KW-0731">Sigma factor</keyword>
<reference evidence="7" key="2">
    <citation type="journal article" date="2018" name="Environ. Microbiol.">
        <title>Bloom of a denitrifying methanotroph, 'Candidatus Methylomirabilis limnetica', in a deep stratified lake.</title>
        <authorList>
            <person name="Graf J.S."/>
            <person name="Mayr M.J."/>
            <person name="Marchant H.K."/>
            <person name="Tienken D."/>
            <person name="Hach P.F."/>
            <person name="Brand A."/>
            <person name="Schubert C.J."/>
            <person name="Kuypers M.M."/>
            <person name="Milucka J."/>
        </authorList>
    </citation>
    <scope>NUCLEOTIDE SEQUENCE [LARGE SCALE GENOMIC DNA]</scope>
    <source>
        <strain evidence="7">Zug</strain>
    </source>
</reference>
<dbReference type="InterPro" id="IPR013324">
    <property type="entry name" value="RNA_pol_sigma_r3/r4-like"/>
</dbReference>
<comment type="caution">
    <text evidence="6">The sequence shown here is derived from an EMBL/GenBank/DDBJ whole genome shotgun (WGS) entry which is preliminary data.</text>
</comment>
<evidence type="ECO:0000256" key="2">
    <source>
        <dbReference type="ARBA" id="ARBA00023082"/>
    </source>
</evidence>
<sequence>MAKRSFAHFYKGVSDDALGAYLKRIAQVPLLKKEDELLLGKAAQRGDEGALNQLVEANLRFVVKVALRYRGCGLSLSDLINEGNIGMLEAARRYSPEYNVKFITYAVWWIRQAIMQALAAGGGAVRLPLRKARLASQLNDIRADLSQQLQAEPTDSEVTEELDLSASDLEGALHRAGQLAFFSDEISLEQRIGMELYASKQIPPVDYELIRRSFREEVERMLGNLTSRERLIVELRFGLGKEDAMTLKEVGKRLTLSRERIRQIEEHAKQKLRVMAKTRHLRDYLN</sequence>
<dbReference type="EMBL" id="NVQC01000022">
    <property type="protein sequence ID" value="PTL35647.1"/>
    <property type="molecule type" value="Genomic_DNA"/>
</dbReference>
<dbReference type="InterPro" id="IPR000943">
    <property type="entry name" value="RNA_pol_sigma70"/>
</dbReference>
<dbReference type="InterPro" id="IPR036388">
    <property type="entry name" value="WH-like_DNA-bd_sf"/>
</dbReference>
<dbReference type="Pfam" id="PF04545">
    <property type="entry name" value="Sigma70_r4"/>
    <property type="match status" value="1"/>
</dbReference>
<dbReference type="GO" id="GO:0006352">
    <property type="term" value="P:DNA-templated transcription initiation"/>
    <property type="evidence" value="ECO:0007669"/>
    <property type="project" value="InterPro"/>
</dbReference>
<dbReference type="SUPFAM" id="SSF88659">
    <property type="entry name" value="Sigma3 and sigma4 domains of RNA polymerase sigma factors"/>
    <property type="match status" value="2"/>
</dbReference>
<dbReference type="InterPro" id="IPR007630">
    <property type="entry name" value="RNA_pol_sigma70_r4"/>
</dbReference>
<keyword evidence="1" id="KW-0805">Transcription regulation</keyword>
<dbReference type="GO" id="GO:0003677">
    <property type="term" value="F:DNA binding"/>
    <property type="evidence" value="ECO:0007669"/>
    <property type="project" value="UniProtKB-KW"/>
</dbReference>
<reference evidence="6 7" key="1">
    <citation type="submission" date="2017-09" db="EMBL/GenBank/DDBJ databases">
        <title>Bloom of a denitrifying methanotroph, Candidatus Methylomirabilis limnetica, in a deep stratified lake.</title>
        <authorList>
            <person name="Graf J.S."/>
            <person name="Marchant H.K."/>
            <person name="Tienken D."/>
            <person name="Hach P.F."/>
            <person name="Brand A."/>
            <person name="Schubert C.J."/>
            <person name="Kuypers M.M."/>
            <person name="Milucka J."/>
        </authorList>
    </citation>
    <scope>NUCLEOTIDE SEQUENCE [LARGE SCALE GENOMIC DNA]</scope>
    <source>
        <strain evidence="6 7">Zug</strain>
    </source>
</reference>
<evidence type="ECO:0000256" key="1">
    <source>
        <dbReference type="ARBA" id="ARBA00023015"/>
    </source>
</evidence>
<gene>
    <name evidence="6" type="ORF">CLG94_07720</name>
</gene>
<evidence type="ECO:0000313" key="7">
    <source>
        <dbReference type="Proteomes" id="UP000241436"/>
    </source>
</evidence>
<keyword evidence="3" id="KW-0238">DNA-binding</keyword>
<dbReference type="Pfam" id="PF04542">
    <property type="entry name" value="Sigma70_r2"/>
    <property type="match status" value="1"/>
</dbReference>
<protein>
    <submittedName>
        <fullName evidence="6">RNA polymerase subunit sigma</fullName>
    </submittedName>
</protein>
<keyword evidence="4" id="KW-0804">Transcription</keyword>
<dbReference type="Gene3D" id="1.10.10.10">
    <property type="entry name" value="Winged helix-like DNA-binding domain superfamily/Winged helix DNA-binding domain"/>
    <property type="match status" value="2"/>
</dbReference>
<dbReference type="InterPro" id="IPR013325">
    <property type="entry name" value="RNA_pol_sigma_r2"/>
</dbReference>
<dbReference type="InterPro" id="IPR009042">
    <property type="entry name" value="RNA_pol_sigma70_r1_2"/>
</dbReference>
<evidence type="ECO:0000256" key="4">
    <source>
        <dbReference type="ARBA" id="ARBA00023163"/>
    </source>
</evidence>
<dbReference type="InterPro" id="IPR050239">
    <property type="entry name" value="Sigma-70_RNA_pol_init_factors"/>
</dbReference>
<dbReference type="AlphaFoldDB" id="A0A2T4TX30"/>
<dbReference type="CDD" id="cd06171">
    <property type="entry name" value="Sigma70_r4"/>
    <property type="match status" value="1"/>
</dbReference>
<dbReference type="Pfam" id="PF00140">
    <property type="entry name" value="Sigma70_r1_2"/>
    <property type="match status" value="1"/>
</dbReference>
<dbReference type="SUPFAM" id="SSF88946">
    <property type="entry name" value="Sigma2 domain of RNA polymerase sigma factors"/>
    <property type="match status" value="1"/>
</dbReference>
<dbReference type="PRINTS" id="PR00046">
    <property type="entry name" value="SIGMA70FCT"/>
</dbReference>
<name>A0A2T4TX30_9BACT</name>
<dbReference type="Proteomes" id="UP000241436">
    <property type="component" value="Unassembled WGS sequence"/>
</dbReference>
<dbReference type="PROSITE" id="PS00716">
    <property type="entry name" value="SIGMA70_2"/>
    <property type="match status" value="1"/>
</dbReference>
<evidence type="ECO:0000259" key="5">
    <source>
        <dbReference type="PROSITE" id="PS00716"/>
    </source>
</evidence>
<keyword evidence="7" id="KW-1185">Reference proteome</keyword>
<dbReference type="InterPro" id="IPR007627">
    <property type="entry name" value="RNA_pol_sigma70_r2"/>
</dbReference>
<organism evidence="6 7">
    <name type="scientific">Candidatus Methylomirabilis limnetica</name>
    <dbReference type="NCBI Taxonomy" id="2033718"/>
    <lineage>
        <taxon>Bacteria</taxon>
        <taxon>Candidatus Methylomirabilota</taxon>
        <taxon>Candidatus Methylomirabilia</taxon>
        <taxon>Candidatus Methylomirabilales</taxon>
        <taxon>Candidatus Methylomirabilaceae</taxon>
        <taxon>Candidatus Methylomirabilis</taxon>
    </lineage>
</organism>
<dbReference type="PANTHER" id="PTHR30603">
    <property type="entry name" value="RNA POLYMERASE SIGMA FACTOR RPO"/>
    <property type="match status" value="1"/>
</dbReference>
<dbReference type="InterPro" id="IPR014284">
    <property type="entry name" value="RNA_pol_sigma-70_dom"/>
</dbReference>